<comment type="caution">
    <text evidence="1">The sequence shown here is derived from an EMBL/GenBank/DDBJ whole genome shotgun (WGS) entry which is preliminary data.</text>
</comment>
<sequence>MVVFSQTHVGSNFKATQFSNLAMRPYKGFIKDDPNFKTLFENTVMTVGHVFETSYCYNKLTKEEFAIFEFNNDPTCGLVGQRNDWCLIGGDVLVLRTWVDNTLRLVGELKQIFDLKVIDDYTVQILTDPWADDSEIWQLIIDLNKLTRPLTLTKIRDFKEYANKPYTDQVEW</sequence>
<accession>A0ABV8Q0X3</accession>
<organism evidence="1 2">
    <name type="scientific">Parasediminibacterium paludis</name>
    <dbReference type="NCBI Taxonomy" id="908966"/>
    <lineage>
        <taxon>Bacteria</taxon>
        <taxon>Pseudomonadati</taxon>
        <taxon>Bacteroidota</taxon>
        <taxon>Chitinophagia</taxon>
        <taxon>Chitinophagales</taxon>
        <taxon>Chitinophagaceae</taxon>
        <taxon>Parasediminibacterium</taxon>
    </lineage>
</organism>
<protein>
    <submittedName>
        <fullName evidence="1">Uncharacterized protein</fullName>
    </submittedName>
</protein>
<dbReference type="EMBL" id="JBHSDC010000026">
    <property type="protein sequence ID" value="MFC4232720.1"/>
    <property type="molecule type" value="Genomic_DNA"/>
</dbReference>
<reference evidence="2" key="1">
    <citation type="journal article" date="2019" name="Int. J. Syst. Evol. Microbiol.">
        <title>The Global Catalogue of Microorganisms (GCM) 10K type strain sequencing project: providing services to taxonomists for standard genome sequencing and annotation.</title>
        <authorList>
            <consortium name="The Broad Institute Genomics Platform"/>
            <consortium name="The Broad Institute Genome Sequencing Center for Infectious Disease"/>
            <person name="Wu L."/>
            <person name="Ma J."/>
        </authorList>
    </citation>
    <scope>NUCLEOTIDE SEQUENCE [LARGE SCALE GENOMIC DNA]</scope>
    <source>
        <strain evidence="2">CECT 8010</strain>
    </source>
</reference>
<evidence type="ECO:0000313" key="2">
    <source>
        <dbReference type="Proteomes" id="UP001595906"/>
    </source>
</evidence>
<keyword evidence="2" id="KW-1185">Reference proteome</keyword>
<evidence type="ECO:0000313" key="1">
    <source>
        <dbReference type="EMBL" id="MFC4232720.1"/>
    </source>
</evidence>
<name>A0ABV8Q0X3_9BACT</name>
<dbReference type="Proteomes" id="UP001595906">
    <property type="component" value="Unassembled WGS sequence"/>
</dbReference>
<gene>
    <name evidence="1" type="ORF">ACFOW1_12525</name>
</gene>
<dbReference type="RefSeq" id="WP_379014689.1">
    <property type="nucleotide sequence ID" value="NZ_JBHSDC010000026.1"/>
</dbReference>
<proteinExistence type="predicted"/>